<keyword evidence="1" id="KW-0687">Ribonucleoprotein</keyword>
<evidence type="ECO:0000259" key="2">
    <source>
        <dbReference type="Pfam" id="PF05486"/>
    </source>
</evidence>
<protein>
    <recommendedName>
        <fullName evidence="2">SRP9 domain-containing protein</fullName>
    </recommendedName>
</protein>
<keyword evidence="4" id="KW-1185">Reference proteome</keyword>
<dbReference type="InterPro" id="IPR009018">
    <property type="entry name" value="Signal_recog_particle_SRP9/14"/>
</dbReference>
<dbReference type="InterPro" id="IPR039432">
    <property type="entry name" value="SRP9_dom"/>
</dbReference>
<dbReference type="PANTHER" id="PTHR12834">
    <property type="entry name" value="SIGNAL RECOGNITION PARTICLE 9 KDA PROTEIN"/>
    <property type="match status" value="1"/>
</dbReference>
<sequence length="67" mass="7802">MTFITSWEEFSKAAERLYLADPMKVRFTLKYRHCDGKLQVKVTDNQVVRKSVFEPLPALAKAASRQR</sequence>
<organism evidence="3 4">
    <name type="scientific">Rhipicephalus sanguineus</name>
    <name type="common">Brown dog tick</name>
    <name type="synonym">Ixodes sanguineus</name>
    <dbReference type="NCBI Taxonomy" id="34632"/>
    <lineage>
        <taxon>Eukaryota</taxon>
        <taxon>Metazoa</taxon>
        <taxon>Ecdysozoa</taxon>
        <taxon>Arthropoda</taxon>
        <taxon>Chelicerata</taxon>
        <taxon>Arachnida</taxon>
        <taxon>Acari</taxon>
        <taxon>Parasitiformes</taxon>
        <taxon>Ixodida</taxon>
        <taxon>Ixodoidea</taxon>
        <taxon>Ixodidae</taxon>
        <taxon>Rhipicephalinae</taxon>
        <taxon>Rhipicephalus</taxon>
        <taxon>Rhipicephalus</taxon>
    </lineage>
</organism>
<evidence type="ECO:0000256" key="1">
    <source>
        <dbReference type="ARBA" id="ARBA00023135"/>
    </source>
</evidence>
<dbReference type="VEuPathDB" id="VectorBase:RSAN_031569"/>
<dbReference type="Gene3D" id="3.30.720.10">
    <property type="entry name" value="Signal recognition particle alu RNA binding heterodimer, srp9/1"/>
    <property type="match status" value="1"/>
</dbReference>
<dbReference type="AlphaFoldDB" id="A0A9D4QA44"/>
<reference evidence="3" key="2">
    <citation type="submission" date="2021-09" db="EMBL/GenBank/DDBJ databases">
        <authorList>
            <person name="Jia N."/>
            <person name="Wang J."/>
            <person name="Shi W."/>
            <person name="Du L."/>
            <person name="Sun Y."/>
            <person name="Zhan W."/>
            <person name="Jiang J."/>
            <person name="Wang Q."/>
            <person name="Zhang B."/>
            <person name="Ji P."/>
            <person name="Sakyi L.B."/>
            <person name="Cui X."/>
            <person name="Yuan T."/>
            <person name="Jiang B."/>
            <person name="Yang W."/>
            <person name="Lam T.T.-Y."/>
            <person name="Chang Q."/>
            <person name="Ding S."/>
            <person name="Wang X."/>
            <person name="Zhu J."/>
            <person name="Ruan X."/>
            <person name="Zhao L."/>
            <person name="Wei J."/>
            <person name="Que T."/>
            <person name="Du C."/>
            <person name="Cheng J."/>
            <person name="Dai P."/>
            <person name="Han X."/>
            <person name="Huang E."/>
            <person name="Gao Y."/>
            <person name="Liu J."/>
            <person name="Shao H."/>
            <person name="Ye R."/>
            <person name="Li L."/>
            <person name="Wei W."/>
            <person name="Wang X."/>
            <person name="Wang C."/>
            <person name="Huo Q."/>
            <person name="Li W."/>
            <person name="Guo W."/>
            <person name="Chen H."/>
            <person name="Chen S."/>
            <person name="Zhou L."/>
            <person name="Zhou L."/>
            <person name="Ni X."/>
            <person name="Tian J."/>
            <person name="Zhou Y."/>
            <person name="Sheng Y."/>
            <person name="Liu T."/>
            <person name="Pan Y."/>
            <person name="Xia L."/>
            <person name="Li J."/>
            <person name="Zhao F."/>
            <person name="Cao W."/>
        </authorList>
    </citation>
    <scope>NUCLEOTIDE SEQUENCE</scope>
    <source>
        <strain evidence="3">Rsan-2018</strain>
        <tissue evidence="3">Larvae</tissue>
    </source>
</reference>
<dbReference type="GO" id="GO:0008312">
    <property type="term" value="F:7S RNA binding"/>
    <property type="evidence" value="ECO:0007669"/>
    <property type="project" value="InterPro"/>
</dbReference>
<dbReference type="Proteomes" id="UP000821837">
    <property type="component" value="Chromosome 11"/>
</dbReference>
<dbReference type="PANTHER" id="PTHR12834:SF12">
    <property type="entry name" value="SIGNAL RECOGNITION PARTICLE 9 KDA PROTEIN"/>
    <property type="match status" value="1"/>
</dbReference>
<proteinExistence type="predicted"/>
<name>A0A9D4QA44_RHISA</name>
<dbReference type="SUPFAM" id="SSF54762">
    <property type="entry name" value="Signal recognition particle alu RNA binding heterodimer, SRP9/14"/>
    <property type="match status" value="1"/>
</dbReference>
<dbReference type="Pfam" id="PF05486">
    <property type="entry name" value="SRP9-21"/>
    <property type="match status" value="1"/>
</dbReference>
<dbReference type="InterPro" id="IPR039914">
    <property type="entry name" value="SRP9-like"/>
</dbReference>
<dbReference type="GO" id="GO:0005786">
    <property type="term" value="C:signal recognition particle, endoplasmic reticulum targeting"/>
    <property type="evidence" value="ECO:0007669"/>
    <property type="project" value="UniProtKB-KW"/>
</dbReference>
<comment type="caution">
    <text evidence="3">The sequence shown here is derived from an EMBL/GenBank/DDBJ whole genome shotgun (WGS) entry which is preliminary data.</text>
</comment>
<reference evidence="3" key="1">
    <citation type="journal article" date="2020" name="Cell">
        <title>Large-Scale Comparative Analyses of Tick Genomes Elucidate Their Genetic Diversity and Vector Capacities.</title>
        <authorList>
            <consortium name="Tick Genome and Microbiome Consortium (TIGMIC)"/>
            <person name="Jia N."/>
            <person name="Wang J."/>
            <person name="Shi W."/>
            <person name="Du L."/>
            <person name="Sun Y."/>
            <person name="Zhan W."/>
            <person name="Jiang J.F."/>
            <person name="Wang Q."/>
            <person name="Zhang B."/>
            <person name="Ji P."/>
            <person name="Bell-Sakyi L."/>
            <person name="Cui X.M."/>
            <person name="Yuan T.T."/>
            <person name="Jiang B.G."/>
            <person name="Yang W.F."/>
            <person name="Lam T.T."/>
            <person name="Chang Q.C."/>
            <person name="Ding S.J."/>
            <person name="Wang X.J."/>
            <person name="Zhu J.G."/>
            <person name="Ruan X.D."/>
            <person name="Zhao L."/>
            <person name="Wei J.T."/>
            <person name="Ye R.Z."/>
            <person name="Que T.C."/>
            <person name="Du C.H."/>
            <person name="Zhou Y.H."/>
            <person name="Cheng J.X."/>
            <person name="Dai P.F."/>
            <person name="Guo W.B."/>
            <person name="Han X.H."/>
            <person name="Huang E.J."/>
            <person name="Li L.F."/>
            <person name="Wei W."/>
            <person name="Gao Y.C."/>
            <person name="Liu J.Z."/>
            <person name="Shao H.Z."/>
            <person name="Wang X."/>
            <person name="Wang C.C."/>
            <person name="Yang T.C."/>
            <person name="Huo Q.B."/>
            <person name="Li W."/>
            <person name="Chen H.Y."/>
            <person name="Chen S.E."/>
            <person name="Zhou L.G."/>
            <person name="Ni X.B."/>
            <person name="Tian J.H."/>
            <person name="Sheng Y."/>
            <person name="Liu T."/>
            <person name="Pan Y.S."/>
            <person name="Xia L.Y."/>
            <person name="Li J."/>
            <person name="Zhao F."/>
            <person name="Cao W.C."/>
        </authorList>
    </citation>
    <scope>NUCLEOTIDE SEQUENCE</scope>
    <source>
        <strain evidence="3">Rsan-2018</strain>
    </source>
</reference>
<dbReference type="GO" id="GO:0006614">
    <property type="term" value="P:SRP-dependent cotranslational protein targeting to membrane"/>
    <property type="evidence" value="ECO:0007669"/>
    <property type="project" value="InterPro"/>
</dbReference>
<feature type="domain" description="SRP9" evidence="2">
    <location>
        <begin position="5"/>
        <end position="42"/>
    </location>
</feature>
<dbReference type="EMBL" id="JABSTV010001247">
    <property type="protein sequence ID" value="KAH7972745.1"/>
    <property type="molecule type" value="Genomic_DNA"/>
</dbReference>
<gene>
    <name evidence="3" type="ORF">HPB52_016620</name>
</gene>
<accession>A0A9D4QA44</accession>
<evidence type="ECO:0000313" key="3">
    <source>
        <dbReference type="EMBL" id="KAH7972745.1"/>
    </source>
</evidence>
<evidence type="ECO:0000313" key="4">
    <source>
        <dbReference type="Proteomes" id="UP000821837"/>
    </source>
</evidence>
<keyword evidence="1" id="KW-0733">Signal recognition particle</keyword>